<gene>
    <name evidence="3" type="ORF">LCGC14_1981960</name>
</gene>
<feature type="domain" description="Terminase large subunit gp17-like C-terminal" evidence="2">
    <location>
        <begin position="75"/>
        <end position="217"/>
    </location>
</feature>
<dbReference type="AlphaFoldDB" id="A0A0F9F8U0"/>
<dbReference type="InterPro" id="IPR035421">
    <property type="entry name" value="Terminase_6C"/>
</dbReference>
<protein>
    <recommendedName>
        <fullName evidence="2">Terminase large subunit gp17-like C-terminal domain-containing protein</fullName>
    </recommendedName>
</protein>
<name>A0A0F9F8U0_9ZZZZ</name>
<reference evidence="3" key="1">
    <citation type="journal article" date="2015" name="Nature">
        <title>Complex archaea that bridge the gap between prokaryotes and eukaryotes.</title>
        <authorList>
            <person name="Spang A."/>
            <person name="Saw J.H."/>
            <person name="Jorgensen S.L."/>
            <person name="Zaremba-Niedzwiedzka K."/>
            <person name="Martijn J."/>
            <person name="Lind A.E."/>
            <person name="van Eijk R."/>
            <person name="Schleper C."/>
            <person name="Guy L."/>
            <person name="Ettema T.J."/>
        </authorList>
    </citation>
    <scope>NUCLEOTIDE SEQUENCE</scope>
</reference>
<dbReference type="EMBL" id="LAZR01022193">
    <property type="protein sequence ID" value="KKL82723.1"/>
    <property type="molecule type" value="Genomic_DNA"/>
</dbReference>
<evidence type="ECO:0000259" key="2">
    <source>
        <dbReference type="Pfam" id="PF17289"/>
    </source>
</evidence>
<sequence>AQGDPRWLAIHFTSRDNPHISKEALDEIAKDMTTLAYQQEILAIDVDVVVGALWTMETLNRYRVNEYPTLIRVVVGVDPPGGATECGIVACGRGRDGHYYVINDGSLRASPDVWADTALNVYEKEQADKMVAEINFGGDMVESTIKKTAETLNKTVNYKSVRASRGKAVRAEPIAAAYEQGRVHHVGQFPFLEEELTSWVPGDKDSPNRLDACVWSLTELMDGVGGGKPRSKRTNRF</sequence>
<proteinExistence type="predicted"/>
<accession>A0A0F9F8U0</accession>
<dbReference type="Pfam" id="PF17289">
    <property type="entry name" value="Terminase_6C"/>
    <property type="match status" value="1"/>
</dbReference>
<evidence type="ECO:0000256" key="1">
    <source>
        <dbReference type="ARBA" id="ARBA00022612"/>
    </source>
</evidence>
<feature type="non-terminal residue" evidence="3">
    <location>
        <position position="1"/>
    </location>
</feature>
<comment type="caution">
    <text evidence="3">The sequence shown here is derived from an EMBL/GenBank/DDBJ whole genome shotgun (WGS) entry which is preliminary data.</text>
</comment>
<keyword evidence="1" id="KW-1188">Viral release from host cell</keyword>
<evidence type="ECO:0000313" key="3">
    <source>
        <dbReference type="EMBL" id="KKL82723.1"/>
    </source>
</evidence>
<organism evidence="3">
    <name type="scientific">marine sediment metagenome</name>
    <dbReference type="NCBI Taxonomy" id="412755"/>
    <lineage>
        <taxon>unclassified sequences</taxon>
        <taxon>metagenomes</taxon>
        <taxon>ecological metagenomes</taxon>
    </lineage>
</organism>